<proteinExistence type="predicted"/>
<evidence type="ECO:0000313" key="2">
    <source>
        <dbReference type="Proteomes" id="UP000177480"/>
    </source>
</evidence>
<dbReference type="STRING" id="1802114.A2719_05380"/>
<protein>
    <submittedName>
        <fullName evidence="1">Uncharacterized protein</fullName>
    </submittedName>
</protein>
<reference evidence="1 2" key="1">
    <citation type="journal article" date="2016" name="Nat. Commun.">
        <title>Thousands of microbial genomes shed light on interconnected biogeochemical processes in an aquifer system.</title>
        <authorList>
            <person name="Anantharaman K."/>
            <person name="Brown C.T."/>
            <person name="Hug L.A."/>
            <person name="Sharon I."/>
            <person name="Castelle C.J."/>
            <person name="Probst A.J."/>
            <person name="Thomas B.C."/>
            <person name="Singh A."/>
            <person name="Wilkins M.J."/>
            <person name="Karaoz U."/>
            <person name="Brodie E.L."/>
            <person name="Williams K.H."/>
            <person name="Hubbard S.S."/>
            <person name="Banfield J.F."/>
        </authorList>
    </citation>
    <scope>NUCLEOTIDE SEQUENCE [LARGE SCALE GENOMIC DNA]</scope>
</reference>
<dbReference type="Proteomes" id="UP000177480">
    <property type="component" value="Unassembled WGS sequence"/>
</dbReference>
<comment type="caution">
    <text evidence="1">The sequence shown here is derived from an EMBL/GenBank/DDBJ whole genome shotgun (WGS) entry which is preliminary data.</text>
</comment>
<organism evidence="1 2">
    <name type="scientific">Candidatus Ryanbacteria bacterium RIFCSPHIGHO2_01_FULL_45_22</name>
    <dbReference type="NCBI Taxonomy" id="1802114"/>
    <lineage>
        <taxon>Bacteria</taxon>
        <taxon>Candidatus Ryaniibacteriota</taxon>
    </lineage>
</organism>
<dbReference type="AlphaFoldDB" id="A0A1G2FZ10"/>
<sequence>MAQVKDPDSKTMLPEQFFQIRGKDSPERSLMRAVLEDAVVTYFKYKKKQARRELRLFTEIQEWFESTDESWLFSFENICAVLDTNAQAVRKALFSNDSSFTKPHKRVMNGQYTHITQERIRKRC</sequence>
<evidence type="ECO:0000313" key="1">
    <source>
        <dbReference type="EMBL" id="OGZ43324.1"/>
    </source>
</evidence>
<accession>A0A1G2FZ10</accession>
<name>A0A1G2FZ10_9BACT</name>
<dbReference type="EMBL" id="MHNK01000017">
    <property type="protein sequence ID" value="OGZ43324.1"/>
    <property type="molecule type" value="Genomic_DNA"/>
</dbReference>
<gene>
    <name evidence="1" type="ORF">A2719_05380</name>
</gene>